<dbReference type="EMBL" id="DNAN01000593">
    <property type="protein sequence ID" value="HAW77397.1"/>
    <property type="molecule type" value="Genomic_DNA"/>
</dbReference>
<name>A0A350P7Y0_9ALTE</name>
<accession>A0A350P7Y0</accession>
<reference evidence="1 2" key="1">
    <citation type="journal article" date="2018" name="Nat. Biotechnol.">
        <title>A standardized bacterial taxonomy based on genome phylogeny substantially revises the tree of life.</title>
        <authorList>
            <person name="Parks D.H."/>
            <person name="Chuvochina M."/>
            <person name="Waite D.W."/>
            <person name="Rinke C."/>
            <person name="Skarshewski A."/>
            <person name="Chaumeil P.A."/>
            <person name="Hugenholtz P."/>
        </authorList>
    </citation>
    <scope>NUCLEOTIDE SEQUENCE [LARGE SCALE GENOMIC DNA]</scope>
    <source>
        <strain evidence="1">UBA11978</strain>
    </source>
</reference>
<comment type="caution">
    <text evidence="1">The sequence shown here is derived from an EMBL/GenBank/DDBJ whole genome shotgun (WGS) entry which is preliminary data.</text>
</comment>
<evidence type="ECO:0000313" key="1">
    <source>
        <dbReference type="EMBL" id="HAW77397.1"/>
    </source>
</evidence>
<sequence length="167" mass="19069">MGNFQDQVNEDYDRLHRWPLDSSLKAGLLSPEDVEARLNGGENAIELSIQKWEKLRRVIQEIGEDVEPSRFYKALRDFTGMDSCALCLKAIQKLKEDGVSLKSREDKCRVCPLATVDQCTKSESVFSRIDDLLYFGESDPFYSGDSASLQRDLESLVLQMLENLRKL</sequence>
<gene>
    <name evidence="1" type="ORF">DCW74_16895</name>
</gene>
<dbReference type="Proteomes" id="UP000263517">
    <property type="component" value="Unassembled WGS sequence"/>
</dbReference>
<proteinExistence type="predicted"/>
<organism evidence="1 2">
    <name type="scientific">Alteromonas australica</name>
    <dbReference type="NCBI Taxonomy" id="589873"/>
    <lineage>
        <taxon>Bacteria</taxon>
        <taxon>Pseudomonadati</taxon>
        <taxon>Pseudomonadota</taxon>
        <taxon>Gammaproteobacteria</taxon>
        <taxon>Alteromonadales</taxon>
        <taxon>Alteromonadaceae</taxon>
        <taxon>Alteromonas/Salinimonas group</taxon>
        <taxon>Alteromonas</taxon>
    </lineage>
</organism>
<dbReference type="AlphaFoldDB" id="A0A350P7Y0"/>
<protein>
    <submittedName>
        <fullName evidence="1">Uncharacterized protein</fullName>
    </submittedName>
</protein>
<evidence type="ECO:0000313" key="2">
    <source>
        <dbReference type="Proteomes" id="UP000263517"/>
    </source>
</evidence>